<dbReference type="InterPro" id="IPR036514">
    <property type="entry name" value="SGNH_hydro_sf"/>
</dbReference>
<dbReference type="Pfam" id="PF00657">
    <property type="entry name" value="Lipase_GDSL"/>
    <property type="match status" value="1"/>
</dbReference>
<dbReference type="CDD" id="cd01837">
    <property type="entry name" value="SGNH_plant_lipase_like"/>
    <property type="match status" value="1"/>
</dbReference>
<dbReference type="InterPro" id="IPR035669">
    <property type="entry name" value="SGNH_plant_lipase-like"/>
</dbReference>
<keyword evidence="5" id="KW-1185">Reference proteome</keyword>
<proteinExistence type="inferred from homology"/>
<dbReference type="SUPFAM" id="SSF52266">
    <property type="entry name" value="SGNH hydrolase"/>
    <property type="match status" value="1"/>
</dbReference>
<sequence length="369" mass="41075">MRGLIYWLVFSLGILIQIIHCHSSKKTCLPINYGALFIFGDSLFDNGNNNYINTTTDNQANYPPYGETFFKYPSGRFSDGRMIPDFVGEHAKLPLLPPYLHPGHPEYIYGVNFASGGSGALRQTAQGMVIDLKTQLSYLKNVKNIFSQRLGHAKAEEMLSKSVYLFSVGSNDYGTLLDTKTGTLLPVDHQEFVDTVIGNLTDVIREIYNLGGKKFGFVNVGPIDCTPSVRVLINNGSTGPCFKGLSAIARIHNNALSKMLRELEKQLKGFKYSITDFYSALSEVIKYPSKYGFKEASVACCGGGPYRGDGSCGRNKGIKEYELCDNVNEYVFFDSHHPTDRASQYFAGLIWNGNRTITSPYNLKQLFEL</sequence>
<feature type="signal peptide" evidence="3">
    <location>
        <begin position="1"/>
        <end position="21"/>
    </location>
</feature>
<accession>A0A371E8A0</accession>
<comment type="caution">
    <text evidence="4">The sequence shown here is derived from an EMBL/GenBank/DDBJ whole genome shotgun (WGS) entry which is preliminary data.</text>
</comment>
<dbReference type="InterPro" id="IPR001087">
    <property type="entry name" value="GDSL"/>
</dbReference>
<gene>
    <name evidence="4" type="primary">GLIP1</name>
    <name evidence="4" type="ORF">CR513_59424</name>
</gene>
<dbReference type="Gene3D" id="3.40.50.1110">
    <property type="entry name" value="SGNH hydrolase"/>
    <property type="match status" value="1"/>
</dbReference>
<comment type="similarity">
    <text evidence="1">Belongs to the 'GDSL' lipolytic enzyme family.</text>
</comment>
<evidence type="ECO:0000256" key="1">
    <source>
        <dbReference type="ARBA" id="ARBA00008668"/>
    </source>
</evidence>
<dbReference type="Proteomes" id="UP000257109">
    <property type="component" value="Unassembled WGS sequence"/>
</dbReference>
<feature type="chain" id="PRO_5016646734" evidence="3">
    <location>
        <begin position="22"/>
        <end position="369"/>
    </location>
</feature>
<dbReference type="InterPro" id="IPR044552">
    <property type="entry name" value="GLIP1-5/GLL25"/>
</dbReference>
<dbReference type="PANTHER" id="PTHR45966:SF34">
    <property type="entry name" value="GDSL-LIKE LIPASE_ACYLHYDROLASE"/>
    <property type="match status" value="1"/>
</dbReference>
<evidence type="ECO:0000256" key="3">
    <source>
        <dbReference type="SAM" id="SignalP"/>
    </source>
</evidence>
<evidence type="ECO:0000313" key="5">
    <source>
        <dbReference type="Proteomes" id="UP000257109"/>
    </source>
</evidence>
<evidence type="ECO:0000313" key="4">
    <source>
        <dbReference type="EMBL" id="RDX62262.1"/>
    </source>
</evidence>
<reference evidence="4" key="1">
    <citation type="submission" date="2018-05" db="EMBL/GenBank/DDBJ databases">
        <title>Draft genome of Mucuna pruriens seed.</title>
        <authorList>
            <person name="Nnadi N.E."/>
            <person name="Vos R."/>
            <person name="Hasami M.H."/>
            <person name="Devisetty U.K."/>
            <person name="Aguiy J.C."/>
        </authorList>
    </citation>
    <scope>NUCLEOTIDE SEQUENCE [LARGE SCALE GENOMIC DNA]</scope>
    <source>
        <strain evidence="4">JCA_2017</strain>
    </source>
</reference>
<evidence type="ECO:0000256" key="2">
    <source>
        <dbReference type="ARBA" id="ARBA00022729"/>
    </source>
</evidence>
<organism evidence="4 5">
    <name type="scientific">Mucuna pruriens</name>
    <name type="common">Velvet bean</name>
    <name type="synonym">Dolichos pruriens</name>
    <dbReference type="NCBI Taxonomy" id="157652"/>
    <lineage>
        <taxon>Eukaryota</taxon>
        <taxon>Viridiplantae</taxon>
        <taxon>Streptophyta</taxon>
        <taxon>Embryophyta</taxon>
        <taxon>Tracheophyta</taxon>
        <taxon>Spermatophyta</taxon>
        <taxon>Magnoliopsida</taxon>
        <taxon>eudicotyledons</taxon>
        <taxon>Gunneridae</taxon>
        <taxon>Pentapetalae</taxon>
        <taxon>rosids</taxon>
        <taxon>fabids</taxon>
        <taxon>Fabales</taxon>
        <taxon>Fabaceae</taxon>
        <taxon>Papilionoideae</taxon>
        <taxon>50 kb inversion clade</taxon>
        <taxon>NPAAA clade</taxon>
        <taxon>indigoferoid/millettioid clade</taxon>
        <taxon>Phaseoleae</taxon>
        <taxon>Mucuna</taxon>
    </lineage>
</organism>
<protein>
    <submittedName>
        <fullName evidence="4">GDSL esterase/lipase 1</fullName>
    </submittedName>
</protein>
<name>A0A371E8A0_MUCPR</name>
<dbReference type="AlphaFoldDB" id="A0A371E8A0"/>
<keyword evidence="2 3" id="KW-0732">Signal</keyword>
<dbReference type="EMBL" id="QJKJ01015598">
    <property type="protein sequence ID" value="RDX62262.1"/>
    <property type="molecule type" value="Genomic_DNA"/>
</dbReference>
<dbReference type="OrthoDB" id="1600564at2759"/>
<dbReference type="PANTHER" id="PTHR45966">
    <property type="entry name" value="GDSL-LIKE LIPASE/ACYLHYDROLASE"/>
    <property type="match status" value="1"/>
</dbReference>
<dbReference type="GO" id="GO:0016298">
    <property type="term" value="F:lipase activity"/>
    <property type="evidence" value="ECO:0007669"/>
    <property type="project" value="TreeGrafter"/>
</dbReference>